<feature type="signal peptide" evidence="1">
    <location>
        <begin position="1"/>
        <end position="21"/>
    </location>
</feature>
<evidence type="ECO:0000256" key="1">
    <source>
        <dbReference type="SAM" id="SignalP"/>
    </source>
</evidence>
<gene>
    <name evidence="2" type="ORF">KALB_4544</name>
</gene>
<dbReference type="GO" id="GO:0004721">
    <property type="term" value="F:phosphoprotein phosphatase activity"/>
    <property type="evidence" value="ECO:0007669"/>
    <property type="project" value="InterPro"/>
</dbReference>
<dbReference type="Proteomes" id="UP000019225">
    <property type="component" value="Chromosome"/>
</dbReference>
<dbReference type="InterPro" id="IPR026893">
    <property type="entry name" value="Tyr/Ser_Pase_IphP-type"/>
</dbReference>
<dbReference type="SUPFAM" id="SSF52799">
    <property type="entry name" value="(Phosphotyrosine protein) phosphatases II"/>
    <property type="match status" value="1"/>
</dbReference>
<sequence length="346" mass="36633">MLIKSVTALILLAVGTTTAQAAPVSCPRTIPFTTASVTQHEGGSFALNWTAPGVRRVSVYTGATQDGIDYSHPVARGEGSAAITVSGLGAADRRWFRLVPDRGEGLTVADRDLHLASVPNLRDAGGYRTADGHWVRMGAVYRSSNLGGATESDLATLTRLGVRVIEDLRTDAELVKTPDRVPRGATVTQQNVLGAGIPGPLPKTPEQSVRYMIDAEAYLVSAPSALVAYRGTLGAMTGTGVLQHCSAGKDRTGWASAVLLTALGVPRATVYQDYLDSNTYLAARNAAILAQAPADQREVIRPQLDSRAEYLDNGFAEADKRYGSFTGYLDQGLHLDTAALRAALLI</sequence>
<dbReference type="InterPro" id="IPR029021">
    <property type="entry name" value="Prot-tyrosine_phosphatase-like"/>
</dbReference>
<evidence type="ECO:0000313" key="3">
    <source>
        <dbReference type="Proteomes" id="UP000019225"/>
    </source>
</evidence>
<dbReference type="EMBL" id="CP007155">
    <property type="protein sequence ID" value="AHH97906.1"/>
    <property type="molecule type" value="Genomic_DNA"/>
</dbReference>
<dbReference type="KEGG" id="kal:KALB_4544"/>
<evidence type="ECO:0000313" key="2">
    <source>
        <dbReference type="EMBL" id="AHH97906.1"/>
    </source>
</evidence>
<keyword evidence="3" id="KW-1185">Reference proteome</keyword>
<dbReference type="AlphaFoldDB" id="W5WBI6"/>
<proteinExistence type="predicted"/>
<dbReference type="Pfam" id="PF13350">
    <property type="entry name" value="Y_phosphatase3"/>
    <property type="match status" value="1"/>
</dbReference>
<reference evidence="2 3" key="1">
    <citation type="journal article" date="2014" name="BMC Genomics">
        <title>Complete genome sequence of producer of the glycopeptide antibiotic Aculeximycin Kutzneria albida DSM 43870T, a representative of minor genus of Pseudonocardiaceae.</title>
        <authorList>
            <person name="Rebets Y."/>
            <person name="Tokovenko B."/>
            <person name="Lushchyk I."/>
            <person name="Ruckert C."/>
            <person name="Zaburannyi N."/>
            <person name="Bechthold A."/>
            <person name="Kalinowski J."/>
            <person name="Luzhetskyy A."/>
        </authorList>
    </citation>
    <scope>NUCLEOTIDE SEQUENCE [LARGE SCALE GENOMIC DNA]</scope>
    <source>
        <strain evidence="2">DSM 43870</strain>
    </source>
</reference>
<protein>
    <recommendedName>
        <fullName evidence="4">Tyrosine specific protein phosphatases domain-containing protein</fullName>
    </recommendedName>
</protein>
<accession>W5WBI6</accession>
<organism evidence="2 3">
    <name type="scientific">Kutzneria albida DSM 43870</name>
    <dbReference type="NCBI Taxonomy" id="1449976"/>
    <lineage>
        <taxon>Bacteria</taxon>
        <taxon>Bacillati</taxon>
        <taxon>Actinomycetota</taxon>
        <taxon>Actinomycetes</taxon>
        <taxon>Pseudonocardiales</taxon>
        <taxon>Pseudonocardiaceae</taxon>
        <taxon>Kutzneria</taxon>
    </lineage>
</organism>
<dbReference type="Gene3D" id="3.90.190.10">
    <property type="entry name" value="Protein tyrosine phosphatase superfamily"/>
    <property type="match status" value="1"/>
</dbReference>
<dbReference type="PATRIC" id="fig|1449976.3.peg.4575"/>
<dbReference type="eggNOG" id="COG2365">
    <property type="taxonomic scope" value="Bacteria"/>
</dbReference>
<dbReference type="STRING" id="1449976.KALB_4544"/>
<evidence type="ECO:0008006" key="4">
    <source>
        <dbReference type="Google" id="ProtNLM"/>
    </source>
</evidence>
<feature type="chain" id="PRO_5004872985" description="Tyrosine specific protein phosphatases domain-containing protein" evidence="1">
    <location>
        <begin position="22"/>
        <end position="346"/>
    </location>
</feature>
<keyword evidence="1" id="KW-0732">Signal</keyword>
<name>W5WBI6_9PSEU</name>
<dbReference type="HOGENOM" id="CLU_057546_0_1_11"/>